<proteinExistence type="predicted"/>
<reference evidence="1" key="1">
    <citation type="submission" date="2020-02" db="EMBL/GenBank/DDBJ databases">
        <authorList>
            <person name="Meier V. D."/>
        </authorList>
    </citation>
    <scope>NUCLEOTIDE SEQUENCE</scope>
    <source>
        <strain evidence="1">AVDCRST_MAG89</strain>
    </source>
</reference>
<protein>
    <submittedName>
        <fullName evidence="1">Uncharacterized protein</fullName>
    </submittedName>
</protein>
<dbReference type="AlphaFoldDB" id="A0A6J4MKZ0"/>
<accession>A0A6J4MKZ0</accession>
<name>A0A6J4MKZ0_9BACT</name>
<organism evidence="1">
    <name type="scientific">uncultured Gemmatimonadota bacterium</name>
    <dbReference type="NCBI Taxonomy" id="203437"/>
    <lineage>
        <taxon>Bacteria</taxon>
        <taxon>Pseudomonadati</taxon>
        <taxon>Gemmatimonadota</taxon>
        <taxon>environmental samples</taxon>
    </lineage>
</organism>
<sequence length="95" mass="10183">MLGATGQGAGTAVMNYTRAYTEYAGLRATQMAYIDSAVNHARARGDSTRYARSAREYAPSPPESGTLEANIAGAFARDLAVVRADTTHPCNREDR</sequence>
<evidence type="ECO:0000313" key="1">
    <source>
        <dbReference type="EMBL" id="CAA9360402.1"/>
    </source>
</evidence>
<gene>
    <name evidence="1" type="ORF">AVDCRST_MAG89-3708</name>
</gene>
<dbReference type="EMBL" id="CADCTV010000776">
    <property type="protein sequence ID" value="CAA9360402.1"/>
    <property type="molecule type" value="Genomic_DNA"/>
</dbReference>